<dbReference type="Proteomes" id="UP001363151">
    <property type="component" value="Unassembled WGS sequence"/>
</dbReference>
<dbReference type="EMBL" id="JBBJCI010000245">
    <property type="protein sequence ID" value="KAK7237685.1"/>
    <property type="molecule type" value="Genomic_DNA"/>
</dbReference>
<keyword evidence="1" id="KW-0694">RNA-binding</keyword>
<dbReference type="InterPro" id="IPR000504">
    <property type="entry name" value="RRM_dom"/>
</dbReference>
<gene>
    <name evidence="4" type="ORF">SO694_0033402</name>
</gene>
<reference evidence="4 5" key="1">
    <citation type="submission" date="2024-03" db="EMBL/GenBank/DDBJ databases">
        <title>Aureococcus anophagefferens CCMP1851 and Kratosvirus quantuckense: Draft genome of a second virus-susceptible host strain in the model system.</title>
        <authorList>
            <person name="Chase E."/>
            <person name="Truchon A.R."/>
            <person name="Schepens W."/>
            <person name="Wilhelm S.W."/>
        </authorList>
    </citation>
    <scope>NUCLEOTIDE SEQUENCE [LARGE SCALE GENOMIC DNA]</scope>
    <source>
        <strain evidence="4 5">CCMP1851</strain>
    </source>
</reference>
<dbReference type="Gene3D" id="3.30.70.330">
    <property type="match status" value="1"/>
</dbReference>
<feature type="region of interest" description="Disordered" evidence="2">
    <location>
        <begin position="398"/>
        <end position="439"/>
    </location>
</feature>
<evidence type="ECO:0000256" key="2">
    <source>
        <dbReference type="SAM" id="MobiDB-lite"/>
    </source>
</evidence>
<proteinExistence type="predicted"/>
<feature type="region of interest" description="Disordered" evidence="2">
    <location>
        <begin position="201"/>
        <end position="220"/>
    </location>
</feature>
<comment type="caution">
    <text evidence="4">The sequence shown here is derived from an EMBL/GenBank/DDBJ whole genome shotgun (WGS) entry which is preliminary data.</text>
</comment>
<feature type="compositionally biased region" description="Basic and acidic residues" evidence="2">
    <location>
        <begin position="355"/>
        <end position="376"/>
    </location>
</feature>
<sequence length="439" mass="47336">MEAAGTRLLDESQPFDVAIFDGVVSASYDPRHPERSMANEILMKLREQSNAWAKADAIIENSTLPQGRFFGLMALDDAINTRAPAPPHRARMASRYQRQKAARESERRKAEAAHEALLASFSSSFAGDSAGFVRGGDHGGGENAVYKMAPPPAAHPPRAPAPALGAFFGRDGSPEPKKPPPKNRHIDAFLEELKGRQASGAPLAEAADAPGSFTDDGDRSTTNLYVGNISPGVDEDRLRRHFEAYGPVASVKIMWPRSDDERRRGRNCGFVSFRERRDAADARGDLDGTSLDGLRLSVGWGKALAALPDDRPARAPAARPDDRPAQAPAPRPDDRARNPGALLTRRPGRPTAGDPAERARDRERGVRGHAKLKADDAAWFAAPVGAGGVACARKLRVEERQAPDRKGRRGEERGDDDAKAKHDAPARKRSISGSGDDEA</sequence>
<dbReference type="InterPro" id="IPR012677">
    <property type="entry name" value="Nucleotide-bd_a/b_plait_sf"/>
</dbReference>
<dbReference type="SMART" id="SM00360">
    <property type="entry name" value="RRM"/>
    <property type="match status" value="1"/>
</dbReference>
<protein>
    <recommendedName>
        <fullName evidence="3">RRM domain-containing protein</fullName>
    </recommendedName>
</protein>
<accession>A0ABR1FT17</accession>
<dbReference type="PROSITE" id="PS50102">
    <property type="entry name" value="RRM"/>
    <property type="match status" value="1"/>
</dbReference>
<keyword evidence="5" id="KW-1185">Reference proteome</keyword>
<feature type="region of interest" description="Disordered" evidence="2">
    <location>
        <begin position="307"/>
        <end position="376"/>
    </location>
</feature>
<dbReference type="PANTHER" id="PTHR23140">
    <property type="entry name" value="RNA PROCESSING PROTEIN LD23810P"/>
    <property type="match status" value="1"/>
</dbReference>
<dbReference type="Pfam" id="PF00076">
    <property type="entry name" value="RRM_1"/>
    <property type="match status" value="1"/>
</dbReference>
<dbReference type="InterPro" id="IPR051485">
    <property type="entry name" value="SR-CTD_assoc_factor"/>
</dbReference>
<dbReference type="InterPro" id="IPR011989">
    <property type="entry name" value="ARM-like"/>
</dbReference>
<name>A0ABR1FT17_AURAN</name>
<feature type="compositionally biased region" description="Basic and acidic residues" evidence="2">
    <location>
        <begin position="308"/>
        <end position="324"/>
    </location>
</feature>
<organism evidence="4 5">
    <name type="scientific">Aureococcus anophagefferens</name>
    <name type="common">Harmful bloom alga</name>
    <dbReference type="NCBI Taxonomy" id="44056"/>
    <lineage>
        <taxon>Eukaryota</taxon>
        <taxon>Sar</taxon>
        <taxon>Stramenopiles</taxon>
        <taxon>Ochrophyta</taxon>
        <taxon>Pelagophyceae</taxon>
        <taxon>Pelagomonadales</taxon>
        <taxon>Pelagomonadaceae</taxon>
        <taxon>Aureococcus</taxon>
    </lineage>
</organism>
<dbReference type="InterPro" id="IPR035979">
    <property type="entry name" value="RBD_domain_sf"/>
</dbReference>
<dbReference type="Gene3D" id="1.25.10.10">
    <property type="entry name" value="Leucine-rich Repeat Variant"/>
    <property type="match status" value="1"/>
</dbReference>
<feature type="domain" description="RRM" evidence="3">
    <location>
        <begin position="222"/>
        <end position="303"/>
    </location>
</feature>
<evidence type="ECO:0000313" key="5">
    <source>
        <dbReference type="Proteomes" id="UP001363151"/>
    </source>
</evidence>
<dbReference type="SUPFAM" id="SSF54928">
    <property type="entry name" value="RNA-binding domain, RBD"/>
    <property type="match status" value="1"/>
</dbReference>
<evidence type="ECO:0000313" key="4">
    <source>
        <dbReference type="EMBL" id="KAK7237685.1"/>
    </source>
</evidence>
<dbReference type="InterPro" id="IPR003954">
    <property type="entry name" value="RRM_euk-type"/>
</dbReference>
<feature type="compositionally biased region" description="Basic and acidic residues" evidence="2">
    <location>
        <begin position="398"/>
        <end position="426"/>
    </location>
</feature>
<dbReference type="PANTHER" id="PTHR23140:SF0">
    <property type="entry name" value="U2 SNRNP-ASSOCIATED SURP MOTIF-CONTAINING PROTEIN"/>
    <property type="match status" value="1"/>
</dbReference>
<dbReference type="SMART" id="SM00361">
    <property type="entry name" value="RRM_1"/>
    <property type="match status" value="1"/>
</dbReference>
<evidence type="ECO:0000256" key="1">
    <source>
        <dbReference type="PROSITE-ProRule" id="PRU00176"/>
    </source>
</evidence>
<evidence type="ECO:0000259" key="3">
    <source>
        <dbReference type="PROSITE" id="PS50102"/>
    </source>
</evidence>